<keyword evidence="4" id="KW-1185">Reference proteome</keyword>
<evidence type="ECO:0000256" key="1">
    <source>
        <dbReference type="SAM" id="MobiDB-lite"/>
    </source>
</evidence>
<dbReference type="RefSeq" id="WP_211318556.1">
    <property type="nucleotide sequence ID" value="NZ_QQAY01000008.1"/>
</dbReference>
<evidence type="ECO:0000259" key="2">
    <source>
        <dbReference type="Pfam" id="PF03205"/>
    </source>
</evidence>
<dbReference type="SUPFAM" id="SSF52540">
    <property type="entry name" value="P-loop containing nucleoside triphosphate hydrolases"/>
    <property type="match status" value="1"/>
</dbReference>
<dbReference type="PANTHER" id="PTHR40072">
    <property type="entry name" value="MOLYBDOPTERIN-GUANINE DINUCLEOTIDE BIOSYNTHESIS ADAPTER PROTEIN-RELATED"/>
    <property type="match status" value="1"/>
</dbReference>
<dbReference type="InterPro" id="IPR052539">
    <property type="entry name" value="MGD_biosynthesis_adapter"/>
</dbReference>
<dbReference type="Proteomes" id="UP000255326">
    <property type="component" value="Unassembled WGS sequence"/>
</dbReference>
<comment type="caution">
    <text evidence="3">The sequence shown here is derived from an EMBL/GenBank/DDBJ whole genome shotgun (WGS) entry which is preliminary data.</text>
</comment>
<dbReference type="GO" id="GO:0006777">
    <property type="term" value="P:Mo-molybdopterin cofactor biosynthetic process"/>
    <property type="evidence" value="ECO:0007669"/>
    <property type="project" value="InterPro"/>
</dbReference>
<protein>
    <submittedName>
        <fullName evidence="3">Molybdopterin-guanine dinucleotide biosynthesis protein B</fullName>
    </submittedName>
</protein>
<dbReference type="NCBIfam" id="TIGR00176">
    <property type="entry name" value="mobB"/>
    <property type="match status" value="1"/>
</dbReference>
<dbReference type="AlphaFoldDB" id="A0A370GC66"/>
<proteinExistence type="predicted"/>
<dbReference type="CDD" id="cd03116">
    <property type="entry name" value="MobB"/>
    <property type="match status" value="1"/>
</dbReference>
<gene>
    <name evidence="3" type="ORF">DFR59_10828</name>
</gene>
<dbReference type="InterPro" id="IPR027417">
    <property type="entry name" value="P-loop_NTPase"/>
</dbReference>
<reference evidence="3 4" key="1">
    <citation type="submission" date="2018-07" db="EMBL/GenBank/DDBJ databases">
        <title>Genomic Encyclopedia of Type Strains, Phase IV (KMG-IV): sequencing the most valuable type-strain genomes for metagenomic binning, comparative biology and taxonomic classification.</title>
        <authorList>
            <person name="Goeker M."/>
        </authorList>
    </citation>
    <scope>NUCLEOTIDE SEQUENCE [LARGE SCALE GENOMIC DNA]</scope>
    <source>
        <strain evidence="3 4">DSM 25281</strain>
    </source>
</reference>
<dbReference type="Gene3D" id="3.40.50.300">
    <property type="entry name" value="P-loop containing nucleotide triphosphate hydrolases"/>
    <property type="match status" value="1"/>
</dbReference>
<feature type="region of interest" description="Disordered" evidence="1">
    <location>
        <begin position="38"/>
        <end position="58"/>
    </location>
</feature>
<evidence type="ECO:0000313" key="4">
    <source>
        <dbReference type="Proteomes" id="UP000255326"/>
    </source>
</evidence>
<organism evidence="3 4">
    <name type="scientific">Falsibacillus pallidus</name>
    <dbReference type="NCBI Taxonomy" id="493781"/>
    <lineage>
        <taxon>Bacteria</taxon>
        <taxon>Bacillati</taxon>
        <taxon>Bacillota</taxon>
        <taxon>Bacilli</taxon>
        <taxon>Bacillales</taxon>
        <taxon>Bacillaceae</taxon>
        <taxon>Falsibacillus</taxon>
    </lineage>
</organism>
<dbReference type="InterPro" id="IPR004435">
    <property type="entry name" value="MobB_dom"/>
</dbReference>
<accession>A0A370GC66</accession>
<dbReference type="Pfam" id="PF03205">
    <property type="entry name" value="MobB"/>
    <property type="match status" value="1"/>
</dbReference>
<sequence>MGKHRRILQIVGYQNSGKTTLIEKLIRRLSESGLETGVIKHHGHGGEPEIGTPSKDSTRTFKAGAAVSGVEGDGVLQLAARVSEWNLEKWLEFYAFFSVDVLLVEGYKKEDYPKVVLVRSAEDWEELRNLSNIQCVISMEAQIVDGGIPVYTREQEAEYMEYLMESLL</sequence>
<dbReference type="GO" id="GO:0005525">
    <property type="term" value="F:GTP binding"/>
    <property type="evidence" value="ECO:0007669"/>
    <property type="project" value="InterPro"/>
</dbReference>
<dbReference type="EMBL" id="QQAY01000008">
    <property type="protein sequence ID" value="RDI41378.1"/>
    <property type="molecule type" value="Genomic_DNA"/>
</dbReference>
<name>A0A370GC66_9BACI</name>
<dbReference type="PANTHER" id="PTHR40072:SF1">
    <property type="entry name" value="MOLYBDOPTERIN-GUANINE DINUCLEOTIDE BIOSYNTHESIS ADAPTER PROTEIN"/>
    <property type="match status" value="1"/>
</dbReference>
<feature type="domain" description="Molybdopterin-guanine dinucleotide biosynthesis protein B (MobB)" evidence="2">
    <location>
        <begin position="7"/>
        <end position="138"/>
    </location>
</feature>
<evidence type="ECO:0000313" key="3">
    <source>
        <dbReference type="EMBL" id="RDI41378.1"/>
    </source>
</evidence>